<evidence type="ECO:0000313" key="3">
    <source>
        <dbReference type="Proteomes" id="UP000092544"/>
    </source>
</evidence>
<dbReference type="RefSeq" id="WP_067019671.1">
    <property type="nucleotide sequence ID" value="NZ_FLOB01000014.1"/>
</dbReference>
<evidence type="ECO:0000256" key="1">
    <source>
        <dbReference type="SAM" id="Phobius"/>
    </source>
</evidence>
<dbReference type="Pfam" id="PF09900">
    <property type="entry name" value="DUF2127"/>
    <property type="match status" value="1"/>
</dbReference>
<keyword evidence="1" id="KW-1133">Transmembrane helix</keyword>
<sequence>MKFSGLKTIAFLEALKGAAALLLAISIHILEGVNLHAEVLKLLGIVHWNAGGHYAQMLLHAVDGLNHSSFTLVTVVAVFYALVRFVEAYGLWHEMRWTEWFAFLSGAVYLPFEFYEIIKDPNLVTGAVLSINLIVVAYMYTILKKHPDGKNHRLREQ</sequence>
<evidence type="ECO:0008006" key="4">
    <source>
        <dbReference type="Google" id="ProtNLM"/>
    </source>
</evidence>
<accession>A0A1A8TRN1</accession>
<feature type="transmembrane region" description="Helical" evidence="1">
    <location>
        <begin position="67"/>
        <end position="86"/>
    </location>
</feature>
<feature type="transmembrane region" description="Helical" evidence="1">
    <location>
        <begin position="98"/>
        <end position="118"/>
    </location>
</feature>
<dbReference type="Proteomes" id="UP000092544">
    <property type="component" value="Unassembled WGS sequence"/>
</dbReference>
<proteinExistence type="predicted"/>
<keyword evidence="3" id="KW-1185">Reference proteome</keyword>
<keyword evidence="1" id="KW-0812">Transmembrane</keyword>
<dbReference type="AlphaFoldDB" id="A0A1A8TRN1"/>
<feature type="transmembrane region" description="Helical" evidence="1">
    <location>
        <begin position="124"/>
        <end position="143"/>
    </location>
</feature>
<reference evidence="2 3" key="1">
    <citation type="submission" date="2016-06" db="EMBL/GenBank/DDBJ databases">
        <authorList>
            <person name="Kjaerup R.B."/>
            <person name="Dalgaard T.S."/>
            <person name="Juul-Madsen H.R."/>
        </authorList>
    </citation>
    <scope>NUCLEOTIDE SEQUENCE [LARGE SCALE GENOMIC DNA]</scope>
    <source>
        <strain evidence="2 3">CECT 8886</strain>
    </source>
</reference>
<feature type="transmembrane region" description="Helical" evidence="1">
    <location>
        <begin position="9"/>
        <end position="30"/>
    </location>
</feature>
<keyword evidence="1" id="KW-0472">Membrane</keyword>
<dbReference type="OrthoDB" id="121772at2"/>
<protein>
    <recommendedName>
        <fullName evidence="4">DUF2127 domain-containing protein</fullName>
    </recommendedName>
</protein>
<organism evidence="2 3">
    <name type="scientific">Marinomonas spartinae</name>
    <dbReference type="NCBI Taxonomy" id="1792290"/>
    <lineage>
        <taxon>Bacteria</taxon>
        <taxon>Pseudomonadati</taxon>
        <taxon>Pseudomonadota</taxon>
        <taxon>Gammaproteobacteria</taxon>
        <taxon>Oceanospirillales</taxon>
        <taxon>Oceanospirillaceae</taxon>
        <taxon>Marinomonas</taxon>
    </lineage>
</organism>
<dbReference type="EMBL" id="FLOB01000014">
    <property type="protein sequence ID" value="SBS36783.1"/>
    <property type="molecule type" value="Genomic_DNA"/>
</dbReference>
<gene>
    <name evidence="2" type="ORF">MSP8886_03848</name>
</gene>
<dbReference type="InterPro" id="IPR021125">
    <property type="entry name" value="DUF2127"/>
</dbReference>
<name>A0A1A8TRN1_9GAMM</name>
<evidence type="ECO:0000313" key="2">
    <source>
        <dbReference type="EMBL" id="SBS36783.1"/>
    </source>
</evidence>